<accession>A0AAV7SJS6</accession>
<organism evidence="1 2">
    <name type="scientific">Pleurodeles waltl</name>
    <name type="common">Iberian ribbed newt</name>
    <dbReference type="NCBI Taxonomy" id="8319"/>
    <lineage>
        <taxon>Eukaryota</taxon>
        <taxon>Metazoa</taxon>
        <taxon>Chordata</taxon>
        <taxon>Craniata</taxon>
        <taxon>Vertebrata</taxon>
        <taxon>Euteleostomi</taxon>
        <taxon>Amphibia</taxon>
        <taxon>Batrachia</taxon>
        <taxon>Caudata</taxon>
        <taxon>Salamandroidea</taxon>
        <taxon>Salamandridae</taxon>
        <taxon>Pleurodelinae</taxon>
        <taxon>Pleurodeles</taxon>
    </lineage>
</organism>
<reference evidence="1" key="1">
    <citation type="journal article" date="2022" name="bioRxiv">
        <title>Sequencing and chromosome-scale assembly of the giantPleurodeles waltlgenome.</title>
        <authorList>
            <person name="Brown T."/>
            <person name="Elewa A."/>
            <person name="Iarovenko S."/>
            <person name="Subramanian E."/>
            <person name="Araus A.J."/>
            <person name="Petzold A."/>
            <person name="Susuki M."/>
            <person name="Suzuki K.-i.T."/>
            <person name="Hayashi T."/>
            <person name="Toyoda A."/>
            <person name="Oliveira C."/>
            <person name="Osipova E."/>
            <person name="Leigh N.D."/>
            <person name="Simon A."/>
            <person name="Yun M.H."/>
        </authorList>
    </citation>
    <scope>NUCLEOTIDE SEQUENCE</scope>
    <source>
        <strain evidence="1">20211129_DDA</strain>
        <tissue evidence="1">Liver</tissue>
    </source>
</reference>
<keyword evidence="2" id="KW-1185">Reference proteome</keyword>
<sequence>MDSAIETPEVSQDPTSSAPLTQAYMDKFLSELRAEIGSLKADFKSCMHNLKCNMEDSLGERVNDMEQALESRTEDLEALYRRISILEGQQINLQLKHKIRNIEAEGTISAPRPFLRAWKALTLYPL</sequence>
<dbReference type="AlphaFoldDB" id="A0AAV7SJS6"/>
<evidence type="ECO:0000313" key="1">
    <source>
        <dbReference type="EMBL" id="KAJ1164297.1"/>
    </source>
</evidence>
<gene>
    <name evidence="1" type="ORF">NDU88_004742</name>
</gene>
<dbReference type="EMBL" id="JANPWB010000008">
    <property type="protein sequence ID" value="KAJ1164297.1"/>
    <property type="molecule type" value="Genomic_DNA"/>
</dbReference>
<protein>
    <submittedName>
        <fullName evidence="1">Uncharacterized protein</fullName>
    </submittedName>
</protein>
<comment type="caution">
    <text evidence="1">The sequence shown here is derived from an EMBL/GenBank/DDBJ whole genome shotgun (WGS) entry which is preliminary data.</text>
</comment>
<dbReference type="Proteomes" id="UP001066276">
    <property type="component" value="Chromosome 4_2"/>
</dbReference>
<evidence type="ECO:0000313" key="2">
    <source>
        <dbReference type="Proteomes" id="UP001066276"/>
    </source>
</evidence>
<proteinExistence type="predicted"/>
<name>A0AAV7SJS6_PLEWA</name>